<dbReference type="Proteomes" id="UP000811609">
    <property type="component" value="Chromosome 2"/>
</dbReference>
<organism evidence="5 6">
    <name type="scientific">Carya illinoinensis</name>
    <name type="common">Pecan</name>
    <dbReference type="NCBI Taxonomy" id="32201"/>
    <lineage>
        <taxon>Eukaryota</taxon>
        <taxon>Viridiplantae</taxon>
        <taxon>Streptophyta</taxon>
        <taxon>Embryophyta</taxon>
        <taxon>Tracheophyta</taxon>
        <taxon>Spermatophyta</taxon>
        <taxon>Magnoliopsida</taxon>
        <taxon>eudicotyledons</taxon>
        <taxon>Gunneridae</taxon>
        <taxon>Pentapetalae</taxon>
        <taxon>rosids</taxon>
        <taxon>fabids</taxon>
        <taxon>Fagales</taxon>
        <taxon>Juglandaceae</taxon>
        <taxon>Carya</taxon>
    </lineage>
</organism>
<evidence type="ECO:0000256" key="2">
    <source>
        <dbReference type="ARBA" id="ARBA00022737"/>
    </source>
</evidence>
<reference evidence="5" key="1">
    <citation type="submission" date="2020-12" db="EMBL/GenBank/DDBJ databases">
        <title>WGS assembly of Carya illinoinensis cv. Pawnee.</title>
        <authorList>
            <person name="Platts A."/>
            <person name="Shu S."/>
            <person name="Wright S."/>
            <person name="Barry K."/>
            <person name="Edger P."/>
            <person name="Pires J.C."/>
            <person name="Schmutz J."/>
        </authorList>
    </citation>
    <scope>NUCLEOTIDE SEQUENCE</scope>
    <source>
        <tissue evidence="5">Leaf</tissue>
    </source>
</reference>
<evidence type="ECO:0000313" key="6">
    <source>
        <dbReference type="Proteomes" id="UP000811609"/>
    </source>
</evidence>
<dbReference type="EMBL" id="CM031810">
    <property type="protein sequence ID" value="KAG6665922.1"/>
    <property type="molecule type" value="Genomic_DNA"/>
</dbReference>
<feature type="repeat" description="PPR" evidence="3">
    <location>
        <begin position="178"/>
        <end position="212"/>
    </location>
</feature>
<name>A0A8T1RIQ4_CARIL</name>
<keyword evidence="6" id="KW-1185">Reference proteome</keyword>
<dbReference type="PROSITE" id="PS51375">
    <property type="entry name" value="PPR"/>
    <property type="match status" value="2"/>
</dbReference>
<gene>
    <name evidence="5" type="ORF">CIPAW_02G194200</name>
</gene>
<dbReference type="NCBIfam" id="TIGR00756">
    <property type="entry name" value="PPR"/>
    <property type="match status" value="1"/>
</dbReference>
<evidence type="ECO:0000313" key="5">
    <source>
        <dbReference type="EMBL" id="KAG6665922.1"/>
    </source>
</evidence>
<dbReference type="InterPro" id="IPR033443">
    <property type="entry name" value="PROP1-like_PPR_dom"/>
</dbReference>
<comment type="similarity">
    <text evidence="1">Belongs to the PPR family. P subfamily.</text>
</comment>
<feature type="domain" description="PROP1-like PPR" evidence="4">
    <location>
        <begin position="126"/>
        <end position="242"/>
    </location>
</feature>
<dbReference type="InterPro" id="IPR002885">
    <property type="entry name" value="PPR_rpt"/>
</dbReference>
<dbReference type="Pfam" id="PF17177">
    <property type="entry name" value="PPR_long"/>
    <property type="match status" value="1"/>
</dbReference>
<dbReference type="AlphaFoldDB" id="A0A8T1RIQ4"/>
<keyword evidence="2" id="KW-0677">Repeat</keyword>
<feature type="repeat" description="PPR" evidence="3">
    <location>
        <begin position="213"/>
        <end position="247"/>
    </location>
</feature>
<dbReference type="PANTHER" id="PTHR47936:SF3">
    <property type="entry name" value="PENTACOTRIPEPTIDE-REPEAT REGION OF PRORP DOMAIN-CONTAINING PROTEIN"/>
    <property type="match status" value="1"/>
</dbReference>
<comment type="caution">
    <text evidence="5">The sequence shown here is derived from an EMBL/GenBank/DDBJ whole genome shotgun (WGS) entry which is preliminary data.</text>
</comment>
<proteinExistence type="inferred from homology"/>
<evidence type="ECO:0000256" key="1">
    <source>
        <dbReference type="ARBA" id="ARBA00007626"/>
    </source>
</evidence>
<sequence length="340" mass="38480">MSLFHKLPHKPHSLLSILLLGTRSFTTRNPNPNSFPDEPTSAYYDELVLAAGRSRDFEELRHLLNKRIRDGCFNTSKTFKFISNNDASLSILDNLSQTLARLDKGLPQQSAHNSLILRLCKLGRVEESLRLIDTMARGEYGLNASSFHPILNVLTRKKEMEAAWGVISLMRKYQIPPDLTAYNYFLMAYCFSGDLTAAAEVLTKILGEGLRADTRTYDALLLGACKVGKVESALALLRRMVDDGVPMLLSTHMYLINALLRMGYYEQAIEYARCFAGKDTWLDCNIFGCLAGKLKESRRFDEAKLILEEMNRRGLKMGDKLRDFYSLNVKKIKGADKEDT</sequence>
<accession>A0A8T1RIQ4</accession>
<evidence type="ECO:0000259" key="4">
    <source>
        <dbReference type="Pfam" id="PF17177"/>
    </source>
</evidence>
<dbReference type="PANTHER" id="PTHR47936">
    <property type="entry name" value="PPR_LONG DOMAIN-CONTAINING PROTEIN"/>
    <property type="match status" value="1"/>
</dbReference>
<protein>
    <recommendedName>
        <fullName evidence="4">PROP1-like PPR domain-containing protein</fullName>
    </recommendedName>
</protein>
<evidence type="ECO:0000256" key="3">
    <source>
        <dbReference type="PROSITE-ProRule" id="PRU00708"/>
    </source>
</evidence>